<dbReference type="Proteomes" id="UP000829992">
    <property type="component" value="Chromosome"/>
</dbReference>
<evidence type="ECO:0008006" key="3">
    <source>
        <dbReference type="Google" id="ProtNLM"/>
    </source>
</evidence>
<name>A0ABY4Q6J1_9ACTN</name>
<accession>A0ABY4Q6J1</accession>
<sequence>MHFTPTFRLGDVLVVLEGPARVLWDEPAPGPGARHWTPTGLWPDAAQRAEVREHLDGERPLLVLLDEARARVPMLREEWRAAPCRLPSVQVGADSGDLADGEVIDVRLPFLDWLPEAHRQRALRFLAESDAALSRTPMAFLPPLMAEERRDGVPPSPRFARRLLPNALTADRLAAAVDHLFADASHCCAAATGSAR</sequence>
<gene>
    <name evidence="1" type="ORF">M4V62_40530</name>
</gene>
<dbReference type="EMBL" id="CP097289">
    <property type="protein sequence ID" value="UQT60858.1"/>
    <property type="molecule type" value="Genomic_DNA"/>
</dbReference>
<proteinExistence type="predicted"/>
<keyword evidence="2" id="KW-1185">Reference proteome</keyword>
<evidence type="ECO:0000313" key="2">
    <source>
        <dbReference type="Proteomes" id="UP000829992"/>
    </source>
</evidence>
<dbReference type="RefSeq" id="WP_249592190.1">
    <property type="nucleotide sequence ID" value="NZ_BAAAQL010000018.1"/>
</dbReference>
<organism evidence="1 2">
    <name type="scientific">Streptomyces durmitorensis</name>
    <dbReference type="NCBI Taxonomy" id="319947"/>
    <lineage>
        <taxon>Bacteria</taxon>
        <taxon>Bacillati</taxon>
        <taxon>Actinomycetota</taxon>
        <taxon>Actinomycetes</taxon>
        <taxon>Kitasatosporales</taxon>
        <taxon>Streptomycetaceae</taxon>
        <taxon>Streptomyces</taxon>
    </lineage>
</organism>
<protein>
    <recommendedName>
        <fullName evidence="3">ATP-dependent helicase</fullName>
    </recommendedName>
</protein>
<evidence type="ECO:0000313" key="1">
    <source>
        <dbReference type="EMBL" id="UQT60858.1"/>
    </source>
</evidence>
<reference evidence="1 2" key="1">
    <citation type="submission" date="2022-05" db="EMBL/GenBank/DDBJ databases">
        <authorList>
            <person name="Zhou X."/>
            <person name="Li K."/>
            <person name="Man Y."/>
        </authorList>
    </citation>
    <scope>NUCLEOTIDE SEQUENCE [LARGE SCALE GENOMIC DNA]</scope>
    <source>
        <strain evidence="1 2">MS405</strain>
    </source>
</reference>